<evidence type="ECO:0000313" key="1">
    <source>
        <dbReference type="EMBL" id="UPK92806.1"/>
    </source>
</evidence>
<organism evidence="1 2">
    <name type="scientific">Fusarium solani subsp. cucurbitae</name>
    <name type="common">Neocosmosporum cucurbitae</name>
    <dbReference type="NCBI Taxonomy" id="2747967"/>
    <lineage>
        <taxon>Eukaryota</taxon>
        <taxon>Fungi</taxon>
        <taxon>Dikarya</taxon>
        <taxon>Ascomycota</taxon>
        <taxon>Pezizomycotina</taxon>
        <taxon>Sordariomycetes</taxon>
        <taxon>Hypocreomycetidae</taxon>
        <taxon>Hypocreales</taxon>
        <taxon>Nectriaceae</taxon>
        <taxon>Fusarium</taxon>
        <taxon>Fusarium solani species complex</taxon>
    </lineage>
</organism>
<keyword evidence="2" id="KW-1185">Reference proteome</keyword>
<dbReference type="Proteomes" id="UP000830768">
    <property type="component" value="Chromosome 3"/>
</dbReference>
<evidence type="ECO:0000313" key="2">
    <source>
        <dbReference type="Proteomes" id="UP000830768"/>
    </source>
</evidence>
<sequence>MREPFLCCTILTISSRYRNLDGKWQRLPNHPLHYRLWDHCLRFITMLVTGQENTHGAKFRTLGAVGALLLRLEWHPLPLFAPLVDSEPWVTPTVFRDSKKSEGVEAPEQKHDQWVIDMNNKVQQSDRASCMILGCAMTLDDELGILDIASSAARQNQGDGEGDARLDMRRISVVKLLYTRIPFRIS</sequence>
<protein>
    <submittedName>
        <fullName evidence="1">Uncharacterized protein</fullName>
    </submittedName>
</protein>
<proteinExistence type="predicted"/>
<reference evidence="1" key="1">
    <citation type="submission" date="2021-11" db="EMBL/GenBank/DDBJ databases">
        <title>Fusarium solani-melongenae Genome sequencing and assembly.</title>
        <authorList>
            <person name="Xie S."/>
            <person name="Huang L."/>
            <person name="Zhang X."/>
        </authorList>
    </citation>
    <scope>NUCLEOTIDE SEQUENCE</scope>
    <source>
        <strain evidence="1">CRI 24-3</strain>
    </source>
</reference>
<dbReference type="EMBL" id="CP090032">
    <property type="protein sequence ID" value="UPK92806.1"/>
    <property type="molecule type" value="Genomic_DNA"/>
</dbReference>
<name>A0ACD3YV90_FUSSC</name>
<accession>A0ACD3YV90</accession>
<gene>
    <name evidence="1" type="ORF">LCI18_003741</name>
</gene>